<name>A0A1Q9DUJ7_SYMMI</name>
<feature type="transmembrane region" description="Helical" evidence="3">
    <location>
        <begin position="80"/>
        <end position="101"/>
    </location>
</feature>
<dbReference type="Proteomes" id="UP000186817">
    <property type="component" value="Unassembled WGS sequence"/>
</dbReference>
<organism evidence="5 6">
    <name type="scientific">Symbiodinium microadriaticum</name>
    <name type="common">Dinoflagellate</name>
    <name type="synonym">Zooxanthella microadriatica</name>
    <dbReference type="NCBI Taxonomy" id="2951"/>
    <lineage>
        <taxon>Eukaryota</taxon>
        <taxon>Sar</taxon>
        <taxon>Alveolata</taxon>
        <taxon>Dinophyceae</taxon>
        <taxon>Suessiales</taxon>
        <taxon>Symbiodiniaceae</taxon>
        <taxon>Symbiodinium</taxon>
    </lineage>
</organism>
<dbReference type="Pfam" id="PF13499">
    <property type="entry name" value="EF-hand_7"/>
    <property type="match status" value="1"/>
</dbReference>
<evidence type="ECO:0000256" key="3">
    <source>
        <dbReference type="SAM" id="Phobius"/>
    </source>
</evidence>
<protein>
    <submittedName>
        <fullName evidence="5">Calcium-dependent protein kinase 19</fullName>
    </submittedName>
</protein>
<feature type="domain" description="EF-hand" evidence="4">
    <location>
        <begin position="382"/>
        <end position="417"/>
    </location>
</feature>
<dbReference type="EMBL" id="LSRX01000384">
    <property type="protein sequence ID" value="OLP98844.1"/>
    <property type="molecule type" value="Genomic_DNA"/>
</dbReference>
<keyword evidence="3" id="KW-1133">Transmembrane helix</keyword>
<evidence type="ECO:0000313" key="6">
    <source>
        <dbReference type="Proteomes" id="UP000186817"/>
    </source>
</evidence>
<comment type="caution">
    <text evidence="5">The sequence shown here is derived from an EMBL/GenBank/DDBJ whole genome shotgun (WGS) entry which is preliminary data.</text>
</comment>
<keyword evidence="3" id="KW-0472">Membrane</keyword>
<dbReference type="InterPro" id="IPR002048">
    <property type="entry name" value="EF_hand_dom"/>
</dbReference>
<dbReference type="GO" id="GO:0016301">
    <property type="term" value="F:kinase activity"/>
    <property type="evidence" value="ECO:0007669"/>
    <property type="project" value="UniProtKB-KW"/>
</dbReference>
<dbReference type="InterPro" id="IPR011992">
    <property type="entry name" value="EF-hand-dom_pair"/>
</dbReference>
<accession>A0A1Q9DUJ7</accession>
<keyword evidence="5" id="KW-0418">Kinase</keyword>
<evidence type="ECO:0000313" key="5">
    <source>
        <dbReference type="EMBL" id="OLP98844.1"/>
    </source>
</evidence>
<feature type="region of interest" description="Disordered" evidence="2">
    <location>
        <begin position="48"/>
        <end position="68"/>
    </location>
</feature>
<sequence length="577" mass="64961">MSAAAVFNQMIAKPGPSSSCLRAPEVAASGRPACMSRQELALSLCSPPAAMMPAPEPSPTNRDQSPVAERSGSCCGGCSLALASTTMVLLIAAATVSVLLLNLQSLESREFDTSGRKIFSISVMTKELEVSKQASQLGARMSRRKTDGDSRMLDIGEFPVCCTSSETGKIVRRRRQAKGGTLHQYMTARRPSQPECLPQIPSPRVEKEPLQRHTSLPAIVDVKTEALLLSRQLHLDFHEVKHAVQELRKEHAELANGGMELATFRDCVLRAFSVKAINDRLLQDAYRQCKAADGPVSPKRFLAWYRDHIFIFMHDQENDPAKESADALTLELAKKHDCSCIELDKVKLQFDHFDTDKSGLIEHNEFESMMYTLLHCANKSDLPPNRIERFWHEVDLDGNGSVDFTEFTEWYLKYFALAQEHGPIEAFYASFMPSVQRTKSLESRNSMASPREVKDDAFTVLRPLAQPKKLEPLRCREEVLGPFFQPSPSEASEGSLKMFTFSILFIAFLFYRTCAKRPGKEEEEEDENWEECFQEAPYLETALRMGHTRPRLMRSGSETWRQDPSREPVLVYDYGTA</sequence>
<gene>
    <name evidence="5" type="primary">CPK19</name>
    <name evidence="5" type="ORF">AK812_SmicGene18668</name>
</gene>
<dbReference type="SUPFAM" id="SSF47473">
    <property type="entry name" value="EF-hand"/>
    <property type="match status" value="1"/>
</dbReference>
<dbReference type="GO" id="GO:0005509">
    <property type="term" value="F:calcium ion binding"/>
    <property type="evidence" value="ECO:0007669"/>
    <property type="project" value="InterPro"/>
</dbReference>
<dbReference type="SMART" id="SM00054">
    <property type="entry name" value="EFh"/>
    <property type="match status" value="2"/>
</dbReference>
<feature type="domain" description="EF-hand" evidence="4">
    <location>
        <begin position="341"/>
        <end position="376"/>
    </location>
</feature>
<keyword evidence="5" id="KW-0808">Transferase</keyword>
<evidence type="ECO:0000259" key="4">
    <source>
        <dbReference type="PROSITE" id="PS50222"/>
    </source>
</evidence>
<reference evidence="5 6" key="1">
    <citation type="submission" date="2016-02" db="EMBL/GenBank/DDBJ databases">
        <title>Genome analysis of coral dinoflagellate symbionts highlights evolutionary adaptations to a symbiotic lifestyle.</title>
        <authorList>
            <person name="Aranda M."/>
            <person name="Li Y."/>
            <person name="Liew Y.J."/>
            <person name="Baumgarten S."/>
            <person name="Simakov O."/>
            <person name="Wilson M."/>
            <person name="Piel J."/>
            <person name="Ashoor H."/>
            <person name="Bougouffa S."/>
            <person name="Bajic V.B."/>
            <person name="Ryu T."/>
            <person name="Ravasi T."/>
            <person name="Bayer T."/>
            <person name="Micklem G."/>
            <person name="Kim H."/>
            <person name="Bhak J."/>
            <person name="Lajeunesse T.C."/>
            <person name="Voolstra C.R."/>
        </authorList>
    </citation>
    <scope>NUCLEOTIDE SEQUENCE [LARGE SCALE GENOMIC DNA]</scope>
    <source>
        <strain evidence="5 6">CCMP2467</strain>
    </source>
</reference>
<evidence type="ECO:0000256" key="2">
    <source>
        <dbReference type="SAM" id="MobiDB-lite"/>
    </source>
</evidence>
<proteinExistence type="predicted"/>
<dbReference type="OrthoDB" id="26525at2759"/>
<keyword evidence="6" id="KW-1185">Reference proteome</keyword>
<dbReference type="CDD" id="cd00051">
    <property type="entry name" value="EFh"/>
    <property type="match status" value="1"/>
</dbReference>
<evidence type="ECO:0000256" key="1">
    <source>
        <dbReference type="ARBA" id="ARBA00022837"/>
    </source>
</evidence>
<feature type="region of interest" description="Disordered" evidence="2">
    <location>
        <begin position="181"/>
        <end position="211"/>
    </location>
</feature>
<dbReference type="InterPro" id="IPR018247">
    <property type="entry name" value="EF_Hand_1_Ca_BS"/>
</dbReference>
<dbReference type="PROSITE" id="PS50222">
    <property type="entry name" value="EF_HAND_2"/>
    <property type="match status" value="2"/>
</dbReference>
<keyword evidence="3" id="KW-0812">Transmembrane</keyword>
<dbReference type="PROSITE" id="PS00018">
    <property type="entry name" value="EF_HAND_1"/>
    <property type="match status" value="2"/>
</dbReference>
<keyword evidence="1" id="KW-0106">Calcium</keyword>
<dbReference type="AlphaFoldDB" id="A0A1Q9DUJ7"/>
<dbReference type="Gene3D" id="1.10.238.10">
    <property type="entry name" value="EF-hand"/>
    <property type="match status" value="1"/>
</dbReference>